<feature type="domain" description="PDZ" evidence="4">
    <location>
        <begin position="346"/>
        <end position="400"/>
    </location>
</feature>
<dbReference type="GO" id="GO:0006508">
    <property type="term" value="P:proteolysis"/>
    <property type="evidence" value="ECO:0007669"/>
    <property type="project" value="UniProtKB-KW"/>
</dbReference>
<name>A0A0G0ZCV3_9BACT</name>
<dbReference type="PANTHER" id="PTHR43343">
    <property type="entry name" value="PEPTIDASE S12"/>
    <property type="match status" value="1"/>
</dbReference>
<dbReference type="PRINTS" id="PR00834">
    <property type="entry name" value="PROTEASES2C"/>
</dbReference>
<evidence type="ECO:0000256" key="3">
    <source>
        <dbReference type="SAM" id="Phobius"/>
    </source>
</evidence>
<dbReference type="InterPro" id="IPR001940">
    <property type="entry name" value="Peptidase_S1C"/>
</dbReference>
<proteinExistence type="predicted"/>
<dbReference type="InterPro" id="IPR001478">
    <property type="entry name" value="PDZ"/>
</dbReference>
<keyword evidence="2" id="KW-0378">Hydrolase</keyword>
<dbReference type="Proteomes" id="UP000034036">
    <property type="component" value="Unassembled WGS sequence"/>
</dbReference>
<dbReference type="STRING" id="1618659.UV11_C0028G0003"/>
<dbReference type="GO" id="GO:0004252">
    <property type="term" value="F:serine-type endopeptidase activity"/>
    <property type="evidence" value="ECO:0007669"/>
    <property type="project" value="InterPro"/>
</dbReference>
<dbReference type="SUPFAM" id="SSF50494">
    <property type="entry name" value="Trypsin-like serine proteases"/>
    <property type="match status" value="1"/>
</dbReference>
<sequence>MENLTRKQVIVLVLLVSFVTSLITGLVSVSIVLRNPDSGVPRIIERIVEKSDTGESTPILGKSPASQEDLVIELVKNASPAVVSVIATKDVPVVEQYFINPYEGDEFFDQFLPEGFLIPQYRKKGTERKQVSAGSGFFVSGDGMVVTNRHVIDEAGAEFTVITNGGKKYPAKILARDPIQDIAVLKVEGSGFTFIPLGDSDKNRVGQTVVAIGNALGEFQNTVSVGVISGLHRTIVASGSSSGPERIGQVIQTDAAINPGNSGGPLLDLSGRAIGINVAMAQGAENIGFSIPINSVRKAVEDVKALGKIVYPFLGVRYIMITSALKEERKLGVDYGALLITEESESAVLPNGPAAKAGLRDGDVILEFGGVKITEDSTLGDLISRKKVGDKVRLKILRDSKEFEVEVQLAERPSL</sequence>
<dbReference type="EMBL" id="LCDF01000028">
    <property type="protein sequence ID" value="KKS46504.1"/>
    <property type="molecule type" value="Genomic_DNA"/>
</dbReference>
<dbReference type="Pfam" id="PF13180">
    <property type="entry name" value="PDZ_2"/>
    <property type="match status" value="1"/>
</dbReference>
<dbReference type="InterPro" id="IPR036034">
    <property type="entry name" value="PDZ_sf"/>
</dbReference>
<dbReference type="InterPro" id="IPR051201">
    <property type="entry name" value="Chloro_Bact_Ser_Proteases"/>
</dbReference>
<evidence type="ECO:0000313" key="5">
    <source>
        <dbReference type="EMBL" id="KKS46504.1"/>
    </source>
</evidence>
<reference evidence="5 6" key="1">
    <citation type="journal article" date="2015" name="Nature">
        <title>rRNA introns, odd ribosomes, and small enigmatic genomes across a large radiation of phyla.</title>
        <authorList>
            <person name="Brown C.T."/>
            <person name="Hug L.A."/>
            <person name="Thomas B.C."/>
            <person name="Sharon I."/>
            <person name="Castelle C.J."/>
            <person name="Singh A."/>
            <person name="Wilkins M.J."/>
            <person name="Williams K.H."/>
            <person name="Banfield J.F."/>
        </authorList>
    </citation>
    <scope>NUCLEOTIDE SEQUENCE [LARGE SCALE GENOMIC DNA]</scope>
</reference>
<keyword evidence="3" id="KW-0472">Membrane</keyword>
<gene>
    <name evidence="5" type="ORF">UV11_C0028G0003</name>
</gene>
<dbReference type="Gene3D" id="2.40.10.120">
    <property type="match status" value="1"/>
</dbReference>
<evidence type="ECO:0000313" key="6">
    <source>
        <dbReference type="Proteomes" id="UP000034036"/>
    </source>
</evidence>
<protein>
    <submittedName>
        <fullName evidence="5">Trypsin domain protein</fullName>
    </submittedName>
</protein>
<accession>A0A0G0ZCV3</accession>
<feature type="transmembrane region" description="Helical" evidence="3">
    <location>
        <begin position="9"/>
        <end position="33"/>
    </location>
</feature>
<dbReference type="Pfam" id="PF13365">
    <property type="entry name" value="Trypsin_2"/>
    <property type="match status" value="1"/>
</dbReference>
<dbReference type="Gene3D" id="2.30.42.10">
    <property type="match status" value="1"/>
</dbReference>
<comment type="caution">
    <text evidence="5">The sequence shown here is derived from an EMBL/GenBank/DDBJ whole genome shotgun (WGS) entry which is preliminary data.</text>
</comment>
<dbReference type="SUPFAM" id="SSF50156">
    <property type="entry name" value="PDZ domain-like"/>
    <property type="match status" value="1"/>
</dbReference>
<keyword evidence="3" id="KW-1133">Transmembrane helix</keyword>
<evidence type="ECO:0000256" key="1">
    <source>
        <dbReference type="ARBA" id="ARBA00022670"/>
    </source>
</evidence>
<dbReference type="SMART" id="SM00228">
    <property type="entry name" value="PDZ"/>
    <property type="match status" value="1"/>
</dbReference>
<dbReference type="PROSITE" id="PS50106">
    <property type="entry name" value="PDZ"/>
    <property type="match status" value="1"/>
</dbReference>
<evidence type="ECO:0000259" key="4">
    <source>
        <dbReference type="PROSITE" id="PS50106"/>
    </source>
</evidence>
<dbReference type="AlphaFoldDB" id="A0A0G0ZCV3"/>
<keyword evidence="1" id="KW-0645">Protease</keyword>
<organism evidence="5 6">
    <name type="scientific">Candidatus Giovannonibacteria bacterium GW2011_GWF2_42_19</name>
    <dbReference type="NCBI Taxonomy" id="1618659"/>
    <lineage>
        <taxon>Bacteria</taxon>
        <taxon>Candidatus Giovannoniibacteriota</taxon>
    </lineage>
</organism>
<dbReference type="InterPro" id="IPR009003">
    <property type="entry name" value="Peptidase_S1_PA"/>
</dbReference>
<evidence type="ECO:0000256" key="2">
    <source>
        <dbReference type="ARBA" id="ARBA00022801"/>
    </source>
</evidence>
<keyword evidence="3" id="KW-0812">Transmembrane</keyword>
<dbReference type="PANTHER" id="PTHR43343:SF3">
    <property type="entry name" value="PROTEASE DO-LIKE 8, CHLOROPLASTIC"/>
    <property type="match status" value="1"/>
</dbReference>